<protein>
    <submittedName>
        <fullName evidence="2">Uncharacterized protein</fullName>
    </submittedName>
</protein>
<dbReference type="GO" id="GO:0007131">
    <property type="term" value="P:reciprocal meiotic recombination"/>
    <property type="evidence" value="ECO:0007669"/>
    <property type="project" value="InterPro"/>
</dbReference>
<evidence type="ECO:0000313" key="3">
    <source>
        <dbReference type="Proteomes" id="UP000664169"/>
    </source>
</evidence>
<gene>
    <name evidence="2" type="ORF">GOMPHAMPRED_006897</name>
</gene>
<reference evidence="2" key="1">
    <citation type="submission" date="2021-03" db="EMBL/GenBank/DDBJ databases">
        <authorList>
            <person name="Tagirdzhanova G."/>
        </authorList>
    </citation>
    <scope>NUCLEOTIDE SEQUENCE</scope>
</reference>
<evidence type="ECO:0000256" key="1">
    <source>
        <dbReference type="SAM" id="MobiDB-lite"/>
    </source>
</evidence>
<dbReference type="EMBL" id="CAJPDQ010000005">
    <property type="protein sequence ID" value="CAF9909897.1"/>
    <property type="molecule type" value="Genomic_DNA"/>
</dbReference>
<dbReference type="AlphaFoldDB" id="A0A8H3EPT2"/>
<evidence type="ECO:0000313" key="2">
    <source>
        <dbReference type="EMBL" id="CAF9909897.1"/>
    </source>
</evidence>
<dbReference type="Proteomes" id="UP000664169">
    <property type="component" value="Unassembled WGS sequence"/>
</dbReference>
<comment type="caution">
    <text evidence="2">The sequence shown here is derived from an EMBL/GenBank/DDBJ whole genome shotgun (WGS) entry which is preliminary data.</text>
</comment>
<dbReference type="Pfam" id="PF03525">
    <property type="entry name" value="Meiotic_rec114"/>
    <property type="match status" value="1"/>
</dbReference>
<sequence length="560" mass="62565">MALLFPLSISLERISHRETPTIKSDLIPWVHIAERQDLCAIFEKEAITTSLGYVEQQTVMKIKAGVKAVQDTLVLEDFVCQAAVQERRQLSSPASPADFAIFISCPNIAFRYRLLNGHQFRKIQVLFRDVAGYESAVKVLESFDLPMIHKDAPSQHPSSAARDTPSVSTRISMGPPTVFSHVSHSTATRTTPQHRRASTALWSFPYGLRDNNSTSHRGPAYRFSTGIVRPGPSLIEPVIETNDEPNLGRWRSHSDFDIHSDGDSLPWNRSSNINRMGRNVLESRRSPSAIERSYKPRQRDGTFPYKRHANIHFSQLRSSCASQDHDLQDLPRVSQSRLSDYRDDGGFLFNADESKEAAKKRVEPAIGSRVPSRAASSTLASVKHSINFKEGKQSEKENIVPPKAVPKKRQPRKIFKTLAVQTESSSISKSTQTHPVHSYISKSIQTEPIAVLVVSQNRTAHTKAPILNSAAEVFPNTTQALDTANELCDNPVCFSLPKKCQLPINKFGQGRKRVPASAQKVQNTVRLKTRCEGDSHANTMLPQRSVRGINKFGRARIRAR</sequence>
<name>A0A8H3EPT2_9LECA</name>
<proteinExistence type="predicted"/>
<keyword evidence="3" id="KW-1185">Reference proteome</keyword>
<accession>A0A8H3EPT2</accession>
<organism evidence="2 3">
    <name type="scientific">Gomphillus americanus</name>
    <dbReference type="NCBI Taxonomy" id="1940652"/>
    <lineage>
        <taxon>Eukaryota</taxon>
        <taxon>Fungi</taxon>
        <taxon>Dikarya</taxon>
        <taxon>Ascomycota</taxon>
        <taxon>Pezizomycotina</taxon>
        <taxon>Lecanoromycetes</taxon>
        <taxon>OSLEUM clade</taxon>
        <taxon>Ostropomycetidae</taxon>
        <taxon>Ostropales</taxon>
        <taxon>Graphidaceae</taxon>
        <taxon>Gomphilloideae</taxon>
        <taxon>Gomphillus</taxon>
    </lineage>
</organism>
<dbReference type="InterPro" id="IPR004354">
    <property type="entry name" value="Meiotic_Rec114"/>
</dbReference>
<feature type="region of interest" description="Disordered" evidence="1">
    <location>
        <begin position="385"/>
        <end position="410"/>
    </location>
</feature>
<feature type="compositionally biased region" description="Basic and acidic residues" evidence="1">
    <location>
        <begin position="387"/>
        <end position="398"/>
    </location>
</feature>